<dbReference type="SUPFAM" id="SSF46785">
    <property type="entry name" value="Winged helix' DNA-binding domain"/>
    <property type="match status" value="1"/>
</dbReference>
<evidence type="ECO:0000256" key="1">
    <source>
        <dbReference type="ARBA" id="ARBA00023015"/>
    </source>
</evidence>
<evidence type="ECO:0000313" key="7">
    <source>
        <dbReference type="Proteomes" id="UP000007463"/>
    </source>
</evidence>
<dbReference type="InterPro" id="IPR036390">
    <property type="entry name" value="WH_DNA-bd_sf"/>
</dbReference>
<proteinExistence type="predicted"/>
<dbReference type="Pfam" id="PF13545">
    <property type="entry name" value="HTH_Crp_2"/>
    <property type="match status" value="1"/>
</dbReference>
<keyword evidence="7" id="KW-1185">Reference proteome</keyword>
<name>F2IKI1_FLUTR</name>
<dbReference type="AlphaFoldDB" id="F2IKI1"/>
<protein>
    <submittedName>
        <fullName evidence="6">Transcriptional regulator, Crp/Fnr family</fullName>
    </submittedName>
</protein>
<dbReference type="EMBL" id="CP002542">
    <property type="protein sequence ID" value="AEA45107.1"/>
    <property type="molecule type" value="Genomic_DNA"/>
</dbReference>
<dbReference type="PRINTS" id="PR00034">
    <property type="entry name" value="HTHCRP"/>
</dbReference>
<reference evidence="6 7" key="1">
    <citation type="journal article" date="2011" name="Stand. Genomic Sci.">
        <title>Complete genome sequence of the gliding freshwater bacterium Fluviicola taffensis type strain (RW262).</title>
        <authorList>
            <person name="Woyke T."/>
            <person name="Chertkov O."/>
            <person name="Lapidus A."/>
            <person name="Nolan M."/>
            <person name="Lucas S."/>
            <person name="Del Rio T.G."/>
            <person name="Tice H."/>
            <person name="Cheng J.F."/>
            <person name="Tapia R."/>
            <person name="Han C."/>
            <person name="Goodwin L."/>
            <person name="Pitluck S."/>
            <person name="Liolios K."/>
            <person name="Pagani I."/>
            <person name="Ivanova N."/>
            <person name="Huntemann M."/>
            <person name="Mavromatis K."/>
            <person name="Mikhailova N."/>
            <person name="Pati A."/>
            <person name="Chen A."/>
            <person name="Palaniappan K."/>
            <person name="Land M."/>
            <person name="Hauser L."/>
            <person name="Brambilla E.M."/>
            <person name="Rohde M."/>
            <person name="Mwirichia R."/>
            <person name="Sikorski J."/>
            <person name="Tindall B.J."/>
            <person name="Goker M."/>
            <person name="Bristow J."/>
            <person name="Eisen J.A."/>
            <person name="Markowitz V."/>
            <person name="Hugenholtz P."/>
            <person name="Klenk H.P."/>
            <person name="Kyrpides N.C."/>
        </authorList>
    </citation>
    <scope>NUCLEOTIDE SEQUENCE [LARGE SCALE GENOMIC DNA]</scope>
    <source>
        <strain evidence="7">DSM 16823 / RW262 / RW262</strain>
    </source>
</reference>
<dbReference type="GO" id="GO:0003700">
    <property type="term" value="F:DNA-binding transcription factor activity"/>
    <property type="evidence" value="ECO:0007669"/>
    <property type="project" value="TreeGrafter"/>
</dbReference>
<evidence type="ECO:0000256" key="3">
    <source>
        <dbReference type="ARBA" id="ARBA00023163"/>
    </source>
</evidence>
<dbReference type="InterPro" id="IPR050397">
    <property type="entry name" value="Env_Response_Regulators"/>
</dbReference>
<dbReference type="STRING" id="755732.Fluta_3133"/>
<reference evidence="7" key="2">
    <citation type="submission" date="2011-02" db="EMBL/GenBank/DDBJ databases">
        <title>The complete genome of Fluviicola taffensis DSM 16823.</title>
        <authorList>
            <consortium name="US DOE Joint Genome Institute (JGI-PGF)"/>
            <person name="Lucas S."/>
            <person name="Copeland A."/>
            <person name="Lapidus A."/>
            <person name="Bruce D."/>
            <person name="Goodwin L."/>
            <person name="Pitluck S."/>
            <person name="Kyrpides N."/>
            <person name="Mavromatis K."/>
            <person name="Ivanova N."/>
            <person name="Mikhailova N."/>
            <person name="Pagani I."/>
            <person name="Chertkov O."/>
            <person name="Detter J.C."/>
            <person name="Han C."/>
            <person name="Tapia R."/>
            <person name="Land M."/>
            <person name="Hauser L."/>
            <person name="Markowitz V."/>
            <person name="Cheng J.-F."/>
            <person name="Hugenholtz P."/>
            <person name="Woyke T."/>
            <person name="Wu D."/>
            <person name="Tindall B."/>
            <person name="Pomrenke H.G."/>
            <person name="Brambilla E."/>
            <person name="Klenk H.-P."/>
            <person name="Eisen J.A."/>
        </authorList>
    </citation>
    <scope>NUCLEOTIDE SEQUENCE [LARGE SCALE GENOMIC DNA]</scope>
    <source>
        <strain evidence="7">DSM 16823 / RW262 / RW262</strain>
    </source>
</reference>
<dbReference type="HOGENOM" id="CLU_075053_0_3_10"/>
<organism evidence="6 7">
    <name type="scientific">Fluviicola taffensis (strain DSM 16823 / NCIMB 13979 / RW262)</name>
    <dbReference type="NCBI Taxonomy" id="755732"/>
    <lineage>
        <taxon>Bacteria</taxon>
        <taxon>Pseudomonadati</taxon>
        <taxon>Bacteroidota</taxon>
        <taxon>Flavobacteriia</taxon>
        <taxon>Flavobacteriales</taxon>
        <taxon>Crocinitomicaceae</taxon>
        <taxon>Fluviicola</taxon>
    </lineage>
</organism>
<dbReference type="InterPro" id="IPR012318">
    <property type="entry name" value="HTH_CRP"/>
</dbReference>
<dbReference type="Proteomes" id="UP000007463">
    <property type="component" value="Chromosome"/>
</dbReference>
<dbReference type="GO" id="GO:0003677">
    <property type="term" value="F:DNA binding"/>
    <property type="evidence" value="ECO:0007669"/>
    <property type="project" value="UniProtKB-KW"/>
</dbReference>
<dbReference type="KEGG" id="fte:Fluta_3133"/>
<dbReference type="CDD" id="cd00038">
    <property type="entry name" value="CAP_ED"/>
    <property type="match status" value="1"/>
</dbReference>
<accession>F2IKI1</accession>
<feature type="domain" description="HTH crp-type" evidence="5">
    <location>
        <begin position="155"/>
        <end position="221"/>
    </location>
</feature>
<dbReference type="SUPFAM" id="SSF51206">
    <property type="entry name" value="cAMP-binding domain-like"/>
    <property type="match status" value="1"/>
</dbReference>
<dbReference type="SMART" id="SM00419">
    <property type="entry name" value="HTH_CRP"/>
    <property type="match status" value="1"/>
</dbReference>
<evidence type="ECO:0000259" key="5">
    <source>
        <dbReference type="PROSITE" id="PS51063"/>
    </source>
</evidence>
<sequence>MVEKSHKHVSCEACAVRTNSLFGQFTADEVHDLNHHKSCQFYKKNQTIFVQGSFPRGVFCINHGKVKVYALGDEGKEQIVHIAKAGEVIGFRAMLSGEQYKLSATTLEDSNVCFVSKDDFLNMMDTNVSLRNSLIQELSKELGERAIFITNLAQKTVRERLAYSLMILADIYGEDPINLSREDLANFVGTATETLIRLLKEMKEDGYIDTQTRKIFILKKEELIQLAGGHR</sequence>
<dbReference type="RefSeq" id="WP_013687874.1">
    <property type="nucleotide sequence ID" value="NC_015321.1"/>
</dbReference>
<dbReference type="PANTHER" id="PTHR24567">
    <property type="entry name" value="CRP FAMILY TRANSCRIPTIONAL REGULATORY PROTEIN"/>
    <property type="match status" value="1"/>
</dbReference>
<gene>
    <name evidence="6" type="ordered locus">Fluta_3133</name>
</gene>
<keyword evidence="2" id="KW-0238">DNA-binding</keyword>
<evidence type="ECO:0000259" key="4">
    <source>
        <dbReference type="PROSITE" id="PS50042"/>
    </source>
</evidence>
<dbReference type="Gene3D" id="2.60.120.10">
    <property type="entry name" value="Jelly Rolls"/>
    <property type="match status" value="1"/>
</dbReference>
<keyword evidence="1" id="KW-0805">Transcription regulation</keyword>
<dbReference type="PROSITE" id="PS50042">
    <property type="entry name" value="CNMP_BINDING_3"/>
    <property type="match status" value="1"/>
</dbReference>
<dbReference type="Pfam" id="PF00027">
    <property type="entry name" value="cNMP_binding"/>
    <property type="match status" value="1"/>
</dbReference>
<evidence type="ECO:0000256" key="2">
    <source>
        <dbReference type="ARBA" id="ARBA00023125"/>
    </source>
</evidence>
<dbReference type="PROSITE" id="PS51063">
    <property type="entry name" value="HTH_CRP_2"/>
    <property type="match status" value="1"/>
</dbReference>
<dbReference type="CDD" id="cd00092">
    <property type="entry name" value="HTH_CRP"/>
    <property type="match status" value="1"/>
</dbReference>
<feature type="domain" description="Cyclic nucleotide-binding" evidence="4">
    <location>
        <begin position="21"/>
        <end position="141"/>
    </location>
</feature>
<dbReference type="InterPro" id="IPR000595">
    <property type="entry name" value="cNMP-bd_dom"/>
</dbReference>
<dbReference type="InterPro" id="IPR036388">
    <property type="entry name" value="WH-like_DNA-bd_sf"/>
</dbReference>
<dbReference type="PANTHER" id="PTHR24567:SF26">
    <property type="entry name" value="REGULATORY PROTEIN YEIL"/>
    <property type="match status" value="1"/>
</dbReference>
<dbReference type="GO" id="GO:0005829">
    <property type="term" value="C:cytosol"/>
    <property type="evidence" value="ECO:0007669"/>
    <property type="project" value="TreeGrafter"/>
</dbReference>
<dbReference type="InterPro" id="IPR014710">
    <property type="entry name" value="RmlC-like_jellyroll"/>
</dbReference>
<dbReference type="eggNOG" id="COG0664">
    <property type="taxonomic scope" value="Bacteria"/>
</dbReference>
<evidence type="ECO:0000313" key="6">
    <source>
        <dbReference type="EMBL" id="AEA45107.1"/>
    </source>
</evidence>
<dbReference type="Gene3D" id="1.10.10.10">
    <property type="entry name" value="Winged helix-like DNA-binding domain superfamily/Winged helix DNA-binding domain"/>
    <property type="match status" value="1"/>
</dbReference>
<dbReference type="SMART" id="SM00100">
    <property type="entry name" value="cNMP"/>
    <property type="match status" value="1"/>
</dbReference>
<dbReference type="OrthoDB" id="9127033at2"/>
<keyword evidence="3" id="KW-0804">Transcription</keyword>
<dbReference type="InterPro" id="IPR018490">
    <property type="entry name" value="cNMP-bd_dom_sf"/>
</dbReference>